<sequence>MKTASSTDGLGTADSGALLPQPITGCLPVIKQIVIYETVFSYVRATSMQ</sequence>
<protein>
    <submittedName>
        <fullName evidence="1 3">Uncharacterized protein</fullName>
    </submittedName>
</protein>
<reference evidence="1 2" key="1">
    <citation type="journal article" date="2013" name="Nature">
        <title>The genomes of four tapeworm species reveal adaptations to parasitism.</title>
        <authorList>
            <person name="Tsai I.J."/>
            <person name="Zarowiecki M."/>
            <person name="Holroyd N."/>
            <person name="Garciarrubio A."/>
            <person name="Sanchez-Flores A."/>
            <person name="Brooks K.L."/>
            <person name="Tracey A."/>
            <person name="Bobes R.J."/>
            <person name="Fragoso G."/>
            <person name="Sciutto E."/>
            <person name="Aslett M."/>
            <person name="Beasley H."/>
            <person name="Bennett H.M."/>
            <person name="Cai J."/>
            <person name="Camicia F."/>
            <person name="Clark R."/>
            <person name="Cucher M."/>
            <person name="De Silva N."/>
            <person name="Day T.A."/>
            <person name="Deplazes P."/>
            <person name="Estrada K."/>
            <person name="Fernandez C."/>
            <person name="Holland P.W."/>
            <person name="Hou J."/>
            <person name="Hu S."/>
            <person name="Huckvale T."/>
            <person name="Hung S.S."/>
            <person name="Kamenetzky L."/>
            <person name="Keane J.A."/>
            <person name="Kiss F."/>
            <person name="Koziol U."/>
            <person name="Lambert O."/>
            <person name="Liu K."/>
            <person name="Luo X."/>
            <person name="Luo Y."/>
            <person name="Macchiaroli N."/>
            <person name="Nichol S."/>
            <person name="Paps J."/>
            <person name="Parkinson J."/>
            <person name="Pouchkina-Stantcheva N."/>
            <person name="Riddiford N."/>
            <person name="Rosenzvit M."/>
            <person name="Salinas G."/>
            <person name="Wasmuth J.D."/>
            <person name="Zamanian M."/>
            <person name="Zheng Y."/>
            <person name="Cai X."/>
            <person name="Soberon X."/>
            <person name="Olson P.D."/>
            <person name="Laclette J.P."/>
            <person name="Brehm K."/>
            <person name="Berriman M."/>
            <person name="Garciarrubio A."/>
            <person name="Bobes R.J."/>
            <person name="Fragoso G."/>
            <person name="Sanchez-Flores A."/>
            <person name="Estrada K."/>
            <person name="Cevallos M.A."/>
            <person name="Morett E."/>
            <person name="Gonzalez V."/>
            <person name="Portillo T."/>
            <person name="Ochoa-Leyva A."/>
            <person name="Jose M.V."/>
            <person name="Sciutto E."/>
            <person name="Landa A."/>
            <person name="Jimenez L."/>
            <person name="Valdes V."/>
            <person name="Carrero J.C."/>
            <person name="Larralde C."/>
            <person name="Morales-Montor J."/>
            <person name="Limon-Lason J."/>
            <person name="Soberon X."/>
            <person name="Laclette J.P."/>
        </authorList>
    </citation>
    <scope>NUCLEOTIDE SEQUENCE [LARGE SCALE GENOMIC DNA]</scope>
</reference>
<evidence type="ECO:0000313" key="1">
    <source>
        <dbReference type="EMBL" id="CDS17102.1"/>
    </source>
</evidence>
<name>A0A068WAK4_ECHGR</name>
<evidence type="ECO:0000313" key="2">
    <source>
        <dbReference type="Proteomes" id="UP000492820"/>
    </source>
</evidence>
<organism evidence="1">
    <name type="scientific">Echinococcus granulosus</name>
    <name type="common">Hydatid tapeworm</name>
    <dbReference type="NCBI Taxonomy" id="6210"/>
    <lineage>
        <taxon>Eukaryota</taxon>
        <taxon>Metazoa</taxon>
        <taxon>Spiralia</taxon>
        <taxon>Lophotrochozoa</taxon>
        <taxon>Platyhelminthes</taxon>
        <taxon>Cestoda</taxon>
        <taxon>Eucestoda</taxon>
        <taxon>Cyclophyllidea</taxon>
        <taxon>Taeniidae</taxon>
        <taxon>Echinococcus</taxon>
        <taxon>Echinococcus granulosus group</taxon>
    </lineage>
</organism>
<reference evidence="1" key="2">
    <citation type="submission" date="2014-06" db="EMBL/GenBank/DDBJ databases">
        <authorList>
            <person name="Aslett M."/>
        </authorList>
    </citation>
    <scope>NUCLEOTIDE SEQUENCE</scope>
</reference>
<accession>A0A068WAK4</accession>
<dbReference type="WBParaSite" id="EgrG_000982700">
    <property type="protein sequence ID" value="EgrG_000982700"/>
    <property type="gene ID" value="EgrG_000982700"/>
</dbReference>
<gene>
    <name evidence="1" type="ORF">EgrG_000982700</name>
</gene>
<dbReference type="Proteomes" id="UP000492820">
    <property type="component" value="Unassembled WGS sequence"/>
</dbReference>
<proteinExistence type="predicted"/>
<dbReference type="EMBL" id="LK028577">
    <property type="protein sequence ID" value="CDS17102.1"/>
    <property type="molecule type" value="Genomic_DNA"/>
</dbReference>
<evidence type="ECO:0000313" key="3">
    <source>
        <dbReference type="WBParaSite" id="EgrG_000982700"/>
    </source>
</evidence>
<reference evidence="3" key="3">
    <citation type="submission" date="2020-10" db="UniProtKB">
        <authorList>
            <consortium name="WormBaseParasite"/>
        </authorList>
    </citation>
    <scope>IDENTIFICATION</scope>
</reference>
<dbReference type="AlphaFoldDB" id="A0A068WAK4"/>